<protein>
    <recommendedName>
        <fullName evidence="2">Alpha-galactosidase NEW3 domain-containing protein</fullName>
    </recommendedName>
</protein>
<proteinExistence type="predicted"/>
<evidence type="ECO:0000313" key="4">
    <source>
        <dbReference type="Proteomes" id="UP000435304"/>
    </source>
</evidence>
<dbReference type="InterPro" id="IPR013783">
    <property type="entry name" value="Ig-like_fold"/>
</dbReference>
<reference evidence="3 4" key="1">
    <citation type="submission" date="2019-12" db="EMBL/GenBank/DDBJ databases">
        <title>Auraticoccus cholistani sp. nov., an actinomycete isolated from soil of Cholistan desert.</title>
        <authorList>
            <person name="Cheema M.T."/>
        </authorList>
    </citation>
    <scope>NUCLEOTIDE SEQUENCE [LARGE SCALE GENOMIC DNA]</scope>
    <source>
        <strain evidence="3 4">F435</strain>
    </source>
</reference>
<keyword evidence="4" id="KW-1185">Reference proteome</keyword>
<feature type="domain" description="Alpha-galactosidase NEW3" evidence="2">
    <location>
        <begin position="59"/>
        <end position="130"/>
    </location>
</feature>
<dbReference type="EMBL" id="WPCU01000010">
    <property type="protein sequence ID" value="MVA77442.1"/>
    <property type="molecule type" value="Genomic_DNA"/>
</dbReference>
<evidence type="ECO:0000259" key="2">
    <source>
        <dbReference type="Pfam" id="PF10633"/>
    </source>
</evidence>
<dbReference type="PROSITE" id="PS51318">
    <property type="entry name" value="TAT"/>
    <property type="match status" value="1"/>
</dbReference>
<dbReference type="GO" id="GO:0005975">
    <property type="term" value="P:carbohydrate metabolic process"/>
    <property type="evidence" value="ECO:0007669"/>
    <property type="project" value="UniProtKB-ARBA"/>
</dbReference>
<accession>A0A6A9UZJ9</accession>
<organism evidence="3 4">
    <name type="scientific">Auraticoccus cholistanensis</name>
    <dbReference type="NCBI Taxonomy" id="2656650"/>
    <lineage>
        <taxon>Bacteria</taxon>
        <taxon>Bacillati</taxon>
        <taxon>Actinomycetota</taxon>
        <taxon>Actinomycetes</taxon>
        <taxon>Propionibacteriales</taxon>
        <taxon>Propionibacteriaceae</taxon>
        <taxon>Auraticoccus</taxon>
    </lineage>
</organism>
<dbReference type="AlphaFoldDB" id="A0A6A9UZJ9"/>
<dbReference type="InterPro" id="IPR006311">
    <property type="entry name" value="TAT_signal"/>
</dbReference>
<dbReference type="Pfam" id="PF10633">
    <property type="entry name" value="NPCBM_assoc"/>
    <property type="match status" value="1"/>
</dbReference>
<dbReference type="RefSeq" id="WP_156611641.1">
    <property type="nucleotide sequence ID" value="NZ_WPCU01000010.1"/>
</dbReference>
<dbReference type="Gene3D" id="2.60.40.10">
    <property type="entry name" value="Immunoglobulins"/>
    <property type="match status" value="1"/>
</dbReference>
<gene>
    <name evidence="3" type="ORF">GC722_15640</name>
</gene>
<feature type="chain" id="PRO_5025379176" description="Alpha-galactosidase NEW3 domain-containing protein" evidence="1">
    <location>
        <begin position="36"/>
        <end position="334"/>
    </location>
</feature>
<name>A0A6A9UZJ9_9ACTN</name>
<comment type="caution">
    <text evidence="3">The sequence shown here is derived from an EMBL/GenBank/DDBJ whole genome shotgun (WGS) entry which is preliminary data.</text>
</comment>
<keyword evidence="1" id="KW-0732">Signal</keyword>
<evidence type="ECO:0000313" key="3">
    <source>
        <dbReference type="EMBL" id="MVA77442.1"/>
    </source>
</evidence>
<feature type="signal peptide" evidence="1">
    <location>
        <begin position="1"/>
        <end position="35"/>
    </location>
</feature>
<sequence length="334" mass="33275">MSPTRRTAARSTAVLAAVLTLLTGLLAAAPAPARAAVAESAVTVSIGDVDLSDGPSIEQVVVTVANGSDRPLRDVTVALSGPRGWNLAPSSVTLRGRVRPGESGTATFTVLVPQAQPGFVVRSFTATVRYTGGDGAGTASATVSQTLGEAAGSLAELYDNVGVTSLATRAAGNLDGGGNSLSGERLAEVGITPGATVSALGAQLTWPTGELGTPDNVSAGGQAVSLSGSGERLVVVGTGIGTSATGTLRVIYTDGTSSSGTVGFPNWCCQAQDAHGATLVASVRGRNTPAGYANADYTYGVFAHSVELDPAKEVQFVVLPSHSGIHVFTLGLAG</sequence>
<dbReference type="Proteomes" id="UP000435304">
    <property type="component" value="Unassembled WGS sequence"/>
</dbReference>
<dbReference type="InterPro" id="IPR018905">
    <property type="entry name" value="A-galactase_NEW3"/>
</dbReference>
<evidence type="ECO:0000256" key="1">
    <source>
        <dbReference type="SAM" id="SignalP"/>
    </source>
</evidence>